<dbReference type="PANTHER" id="PTHR47245">
    <property type="entry name" value="PEPTIDYLPROLYL ISOMERASE"/>
    <property type="match status" value="1"/>
</dbReference>
<dbReference type="PROSITE" id="PS50198">
    <property type="entry name" value="PPIC_PPIASE_2"/>
    <property type="match status" value="1"/>
</dbReference>
<evidence type="ECO:0000313" key="11">
    <source>
        <dbReference type="EMBL" id="MBD0413525.1"/>
    </source>
</evidence>
<comment type="caution">
    <text evidence="11">The sequence shown here is derived from an EMBL/GenBank/DDBJ whole genome shotgun (WGS) entry which is preliminary data.</text>
</comment>
<proteinExistence type="inferred from homology"/>
<dbReference type="SUPFAM" id="SSF109998">
    <property type="entry name" value="Triger factor/SurA peptide-binding domain-like"/>
    <property type="match status" value="1"/>
</dbReference>
<sequence>MSVFFRSASFATLAMAGSLLALTAGPLAAQDTATPPPPATAAPAVAADPAKVLAVVDGQNITEADLSMAESDLSQQFARLPPEQRRAAALSSLIEIKLMAAKAKSEGLDKDEDFQRRMAFLNERALHGEFVEKDVAGKITDEQIRARYDKEMADTPPANEVHARHILVKTKEEAEAIVKKLDAGEDFQKLANENTTDPSGKTSGGDLGYFGQGQMVPEFETAAFALDVGAYTKEPVQSQFGWHIIKVEDKRTQQPPAFDTVKDQIRSLLIRDTYFEQVKAIRAAAQVEVQDEALKKALEAIEAAK</sequence>
<evidence type="ECO:0000256" key="9">
    <source>
        <dbReference type="SAM" id="SignalP"/>
    </source>
</evidence>
<feature type="signal peptide" evidence="9">
    <location>
        <begin position="1"/>
        <end position="29"/>
    </location>
</feature>
<dbReference type="RefSeq" id="WP_188162953.1">
    <property type="nucleotide sequence ID" value="NZ_JACVVX010000001.1"/>
</dbReference>
<dbReference type="InterPro" id="IPR050245">
    <property type="entry name" value="PrsA_foldase"/>
</dbReference>
<dbReference type="GO" id="GO:0003755">
    <property type="term" value="F:peptidyl-prolyl cis-trans isomerase activity"/>
    <property type="evidence" value="ECO:0007669"/>
    <property type="project" value="UniProtKB-KW"/>
</dbReference>
<evidence type="ECO:0000256" key="2">
    <source>
        <dbReference type="ARBA" id="ARBA00007656"/>
    </source>
</evidence>
<keyword evidence="8 11" id="KW-0413">Isomerase</keyword>
<dbReference type="InterPro" id="IPR027304">
    <property type="entry name" value="Trigger_fact/SurA_dom_sf"/>
</dbReference>
<reference evidence="11" key="1">
    <citation type="submission" date="2020-09" db="EMBL/GenBank/DDBJ databases">
        <title>Genome seq and assembly of Tianweitania sp.</title>
        <authorList>
            <person name="Chhetri G."/>
        </authorList>
    </citation>
    <scope>NUCLEOTIDE SEQUENCE</scope>
    <source>
        <strain evidence="11">Rool2</strain>
    </source>
</reference>
<dbReference type="Gene3D" id="1.10.8.1040">
    <property type="match status" value="1"/>
</dbReference>
<dbReference type="Proteomes" id="UP000643405">
    <property type="component" value="Unassembled WGS sequence"/>
</dbReference>
<name>A0A8J6PYH0_9HYPH</name>
<feature type="domain" description="PpiC" evidence="10">
    <location>
        <begin position="158"/>
        <end position="249"/>
    </location>
</feature>
<comment type="similarity">
    <text evidence="2">Belongs to the PpiC/parvulin rotamase family.</text>
</comment>
<dbReference type="SUPFAM" id="SSF54534">
    <property type="entry name" value="FKBP-like"/>
    <property type="match status" value="1"/>
</dbReference>
<comment type="catalytic activity">
    <reaction evidence="1">
        <text>[protein]-peptidylproline (omega=180) = [protein]-peptidylproline (omega=0)</text>
        <dbReference type="Rhea" id="RHEA:16237"/>
        <dbReference type="Rhea" id="RHEA-COMP:10747"/>
        <dbReference type="Rhea" id="RHEA-COMP:10748"/>
        <dbReference type="ChEBI" id="CHEBI:83833"/>
        <dbReference type="ChEBI" id="CHEBI:83834"/>
        <dbReference type="EC" id="5.2.1.8"/>
    </reaction>
</comment>
<dbReference type="AlphaFoldDB" id="A0A8J6PYH0"/>
<evidence type="ECO:0000256" key="5">
    <source>
        <dbReference type="ARBA" id="ARBA00023110"/>
    </source>
</evidence>
<evidence type="ECO:0000256" key="7">
    <source>
        <dbReference type="ARBA" id="ARBA00031484"/>
    </source>
</evidence>
<dbReference type="InterPro" id="IPR000297">
    <property type="entry name" value="PPIase_PpiC"/>
</dbReference>
<dbReference type="EMBL" id="JACVVX010000001">
    <property type="protein sequence ID" value="MBD0413525.1"/>
    <property type="molecule type" value="Genomic_DNA"/>
</dbReference>
<evidence type="ECO:0000259" key="10">
    <source>
        <dbReference type="PROSITE" id="PS50198"/>
    </source>
</evidence>
<dbReference type="InterPro" id="IPR046357">
    <property type="entry name" value="PPIase_dom_sf"/>
</dbReference>
<dbReference type="Pfam" id="PF13616">
    <property type="entry name" value="Rotamase_3"/>
    <property type="match status" value="1"/>
</dbReference>
<dbReference type="EC" id="5.2.1.8" evidence="3"/>
<gene>
    <name evidence="11" type="ORF">ICI42_02550</name>
</gene>
<protein>
    <recommendedName>
        <fullName evidence="4">Parvulin-like PPIase</fullName>
        <ecNumber evidence="3">5.2.1.8</ecNumber>
    </recommendedName>
    <alternativeName>
        <fullName evidence="6">Peptidyl-prolyl cis-trans isomerase plp</fullName>
    </alternativeName>
    <alternativeName>
        <fullName evidence="7">Rotamase plp</fullName>
    </alternativeName>
</protein>
<dbReference type="PANTHER" id="PTHR47245:SF2">
    <property type="entry name" value="PEPTIDYL-PROLYL CIS-TRANS ISOMERASE HP_0175-RELATED"/>
    <property type="match status" value="1"/>
</dbReference>
<keyword evidence="9" id="KW-0732">Signal</keyword>
<evidence type="ECO:0000256" key="6">
    <source>
        <dbReference type="ARBA" id="ARBA00030642"/>
    </source>
</evidence>
<organism evidence="11 12">
    <name type="scientific">Oryzicola mucosus</name>
    <dbReference type="NCBI Taxonomy" id="2767425"/>
    <lineage>
        <taxon>Bacteria</taxon>
        <taxon>Pseudomonadati</taxon>
        <taxon>Pseudomonadota</taxon>
        <taxon>Alphaproteobacteria</taxon>
        <taxon>Hyphomicrobiales</taxon>
        <taxon>Phyllobacteriaceae</taxon>
        <taxon>Oryzicola</taxon>
    </lineage>
</organism>
<feature type="chain" id="PRO_5035326652" description="Parvulin-like PPIase" evidence="9">
    <location>
        <begin position="30"/>
        <end position="305"/>
    </location>
</feature>
<evidence type="ECO:0000256" key="4">
    <source>
        <dbReference type="ARBA" id="ARBA00018370"/>
    </source>
</evidence>
<evidence type="ECO:0000256" key="3">
    <source>
        <dbReference type="ARBA" id="ARBA00013194"/>
    </source>
</evidence>
<evidence type="ECO:0000313" key="12">
    <source>
        <dbReference type="Proteomes" id="UP000643405"/>
    </source>
</evidence>
<keyword evidence="12" id="KW-1185">Reference proteome</keyword>
<accession>A0A8J6PYH0</accession>
<evidence type="ECO:0000256" key="1">
    <source>
        <dbReference type="ARBA" id="ARBA00000971"/>
    </source>
</evidence>
<dbReference type="Gene3D" id="3.10.50.40">
    <property type="match status" value="1"/>
</dbReference>
<keyword evidence="5 8" id="KW-0697">Rotamase</keyword>
<evidence type="ECO:0000256" key="8">
    <source>
        <dbReference type="PROSITE-ProRule" id="PRU00278"/>
    </source>
</evidence>